<proteinExistence type="predicted"/>
<accession>A0A4V2FNF2</accession>
<comment type="caution">
    <text evidence="2">The sequence shown here is derived from an EMBL/GenBank/DDBJ whole genome shotgun (WGS) entry which is preliminary data.</text>
</comment>
<keyword evidence="3" id="KW-1185">Reference proteome</keyword>
<dbReference type="Proteomes" id="UP000291832">
    <property type="component" value="Unassembled WGS sequence"/>
</dbReference>
<organism evidence="2 3">
    <name type="scientific">Leucobacter luti</name>
    <dbReference type="NCBI Taxonomy" id="340320"/>
    <lineage>
        <taxon>Bacteria</taxon>
        <taxon>Bacillati</taxon>
        <taxon>Actinomycetota</taxon>
        <taxon>Actinomycetes</taxon>
        <taxon>Micrococcales</taxon>
        <taxon>Microbacteriaceae</taxon>
        <taxon>Leucobacter</taxon>
    </lineage>
</organism>
<evidence type="ECO:0000313" key="2">
    <source>
        <dbReference type="EMBL" id="RZT61069.1"/>
    </source>
</evidence>
<protein>
    <submittedName>
        <fullName evidence="2">Putative ribosomally synthesized peptide with SipW-like signal peptide</fullName>
    </submittedName>
</protein>
<name>A0A4V2FNF2_9MICO</name>
<evidence type="ECO:0000256" key="1">
    <source>
        <dbReference type="SAM" id="MobiDB-lite"/>
    </source>
</evidence>
<dbReference type="AlphaFoldDB" id="A0A4V2FNF2"/>
<gene>
    <name evidence="2" type="ORF">EV139_2817</name>
</gene>
<feature type="region of interest" description="Disordered" evidence="1">
    <location>
        <begin position="1"/>
        <end position="20"/>
    </location>
</feature>
<dbReference type="EMBL" id="SHKI01000007">
    <property type="protein sequence ID" value="RZT61069.1"/>
    <property type="molecule type" value="Genomic_DNA"/>
</dbReference>
<sequence length="246" mass="25887">MRGVSADAPGERHSTMTDRTSLPARLSRWLRSPRTIRISGGKRIALASGGVLLAAAAATLASFTDVANLNLGNGSDGSGIGNPNRFDIAVVLPDGTVEQADDDAGYNWEVPWAETLIPGGSITTSIPLFNNTRDIQAAVAVSIELRNGDGTVADHPNITKFLRFTAARDGEELFADKPWAEAQADFGTLAAREADPLKPGEVYTAAAAGSVGTLDLTIAYLDEPETVDYNGGQSAFRVHFGAESTR</sequence>
<evidence type="ECO:0000313" key="3">
    <source>
        <dbReference type="Proteomes" id="UP000291832"/>
    </source>
</evidence>
<reference evidence="2 3" key="1">
    <citation type="journal article" date="2015" name="Stand. Genomic Sci.">
        <title>Genomic Encyclopedia of Bacterial and Archaeal Type Strains, Phase III: the genomes of soil and plant-associated and newly described type strains.</title>
        <authorList>
            <person name="Whitman W.B."/>
            <person name="Woyke T."/>
            <person name="Klenk H.P."/>
            <person name="Zhou Y."/>
            <person name="Lilburn T.G."/>
            <person name="Beck B.J."/>
            <person name="De Vos P."/>
            <person name="Vandamme P."/>
            <person name="Eisen J.A."/>
            <person name="Garrity G."/>
            <person name="Hugenholtz P."/>
            <person name="Kyrpides N.C."/>
        </authorList>
    </citation>
    <scope>NUCLEOTIDE SEQUENCE [LARGE SCALE GENOMIC DNA]</scope>
    <source>
        <strain evidence="2 3">RF6</strain>
    </source>
</reference>